<keyword evidence="15" id="KW-1185">Reference proteome</keyword>
<evidence type="ECO:0000256" key="2">
    <source>
        <dbReference type="ARBA" id="ARBA00006920"/>
    </source>
</evidence>
<keyword evidence="4" id="KW-0633">Potassium transport</keyword>
<proteinExistence type="inferred from homology"/>
<dbReference type="Pfam" id="PF06736">
    <property type="entry name" value="TMEM175"/>
    <property type="match status" value="1"/>
</dbReference>
<evidence type="ECO:0000256" key="12">
    <source>
        <dbReference type="ARBA" id="ARBA00034430"/>
    </source>
</evidence>
<keyword evidence="8 13" id="KW-1133">Transmembrane helix</keyword>
<comment type="subcellular location">
    <subcellularLocation>
        <location evidence="1">Membrane</location>
        <topology evidence="1">Multi-pass membrane protein</topology>
    </subcellularLocation>
</comment>
<comment type="caution">
    <text evidence="14">The sequence shown here is derived from an EMBL/GenBank/DDBJ whole genome shotgun (WGS) entry which is preliminary data.</text>
</comment>
<evidence type="ECO:0000256" key="6">
    <source>
        <dbReference type="ARBA" id="ARBA00022826"/>
    </source>
</evidence>
<keyword evidence="10 13" id="KW-0472">Membrane</keyword>
<comment type="similarity">
    <text evidence="2">Belongs to the TMEM175 family.</text>
</comment>
<sequence>MAVPNGRRTAEGFRRLIAFADAVVAIALTLLVLPLAEIGKELGGDTTVPAVFSDHSGEIIGFLISFLVIWVLWRNHHRTIEYFEGYDRVLFDLHLVWLLTIVVLPFATVLLSGNGLKWATAFYVAVLFVSVTTLVAMGEWGRRHRALLATGPDVDEWVASAPDLGTVVALVVALVGSLVVPQWGTWWLVVLFLAGPADKILAALRHSRRE</sequence>
<evidence type="ECO:0000256" key="11">
    <source>
        <dbReference type="ARBA" id="ARBA00023303"/>
    </source>
</evidence>
<keyword evidence="11" id="KW-0407">Ion channel</keyword>
<evidence type="ECO:0000313" key="15">
    <source>
        <dbReference type="Proteomes" id="UP000005038"/>
    </source>
</evidence>
<evidence type="ECO:0008006" key="16">
    <source>
        <dbReference type="Google" id="ProtNLM"/>
    </source>
</evidence>
<keyword evidence="5 13" id="KW-0812">Transmembrane</keyword>
<name>H5TRD4_GORO1</name>
<dbReference type="PANTHER" id="PTHR31462:SF5">
    <property type="entry name" value="ENDOSOMAL_LYSOSOMAL PROTON CHANNEL TMEM175"/>
    <property type="match status" value="1"/>
</dbReference>
<dbReference type="RefSeq" id="WP_007240226.1">
    <property type="nucleotide sequence ID" value="NZ_BAFB01000192.1"/>
</dbReference>
<protein>
    <recommendedName>
        <fullName evidence="16">DUF1211 domain-containing protein</fullName>
    </recommendedName>
</protein>
<evidence type="ECO:0000256" key="7">
    <source>
        <dbReference type="ARBA" id="ARBA00022958"/>
    </source>
</evidence>
<dbReference type="GO" id="GO:0005267">
    <property type="term" value="F:potassium channel activity"/>
    <property type="evidence" value="ECO:0007669"/>
    <property type="project" value="UniProtKB-KW"/>
</dbReference>
<feature type="transmembrane region" description="Helical" evidence="13">
    <location>
        <begin position="56"/>
        <end position="73"/>
    </location>
</feature>
<feature type="transmembrane region" description="Helical" evidence="13">
    <location>
        <begin position="93"/>
        <end position="112"/>
    </location>
</feature>
<dbReference type="PANTHER" id="PTHR31462">
    <property type="entry name" value="ENDOSOMAL/LYSOSOMAL POTASSIUM CHANNEL TMEM175"/>
    <property type="match status" value="1"/>
</dbReference>
<dbReference type="AlphaFoldDB" id="H5TRD4"/>
<evidence type="ECO:0000256" key="3">
    <source>
        <dbReference type="ARBA" id="ARBA00022448"/>
    </source>
</evidence>
<evidence type="ECO:0000256" key="9">
    <source>
        <dbReference type="ARBA" id="ARBA00023065"/>
    </source>
</evidence>
<feature type="transmembrane region" description="Helical" evidence="13">
    <location>
        <begin position="118"/>
        <end position="137"/>
    </location>
</feature>
<dbReference type="Proteomes" id="UP000005038">
    <property type="component" value="Unassembled WGS sequence"/>
</dbReference>
<keyword evidence="6" id="KW-0631">Potassium channel</keyword>
<organism evidence="14 15">
    <name type="scientific">Gordonia otitidis (strain DSM 44809 / CCUG 52243 / JCM 12355 / NBRC 100426 / IFM 10032)</name>
    <dbReference type="NCBI Taxonomy" id="1108044"/>
    <lineage>
        <taxon>Bacteria</taxon>
        <taxon>Bacillati</taxon>
        <taxon>Actinomycetota</taxon>
        <taxon>Actinomycetes</taxon>
        <taxon>Mycobacteriales</taxon>
        <taxon>Gordoniaceae</taxon>
        <taxon>Gordonia</taxon>
    </lineage>
</organism>
<comment type="catalytic activity">
    <reaction evidence="12">
        <text>K(+)(in) = K(+)(out)</text>
        <dbReference type="Rhea" id="RHEA:29463"/>
        <dbReference type="ChEBI" id="CHEBI:29103"/>
    </reaction>
</comment>
<keyword evidence="9" id="KW-0406">Ion transport</keyword>
<feature type="transmembrane region" description="Helical" evidence="13">
    <location>
        <begin position="157"/>
        <end position="180"/>
    </location>
</feature>
<accession>H5TRD4</accession>
<dbReference type="OrthoDB" id="7626281at2"/>
<evidence type="ECO:0000256" key="4">
    <source>
        <dbReference type="ARBA" id="ARBA00022538"/>
    </source>
</evidence>
<dbReference type="EMBL" id="BAFB01000192">
    <property type="protein sequence ID" value="GAB36042.1"/>
    <property type="molecule type" value="Genomic_DNA"/>
</dbReference>
<gene>
    <name evidence="14" type="ORF">GOOTI_192_00300</name>
</gene>
<evidence type="ECO:0000256" key="13">
    <source>
        <dbReference type="SAM" id="Phobius"/>
    </source>
</evidence>
<keyword evidence="7" id="KW-0630">Potassium</keyword>
<dbReference type="GO" id="GO:0015252">
    <property type="term" value="F:proton channel activity"/>
    <property type="evidence" value="ECO:0007669"/>
    <property type="project" value="InterPro"/>
</dbReference>
<evidence type="ECO:0000256" key="1">
    <source>
        <dbReference type="ARBA" id="ARBA00004141"/>
    </source>
</evidence>
<dbReference type="STRING" id="1108044.GOOTI_192_00300"/>
<evidence type="ECO:0000256" key="8">
    <source>
        <dbReference type="ARBA" id="ARBA00022989"/>
    </source>
</evidence>
<feature type="transmembrane region" description="Helical" evidence="13">
    <location>
        <begin position="16"/>
        <end position="36"/>
    </location>
</feature>
<dbReference type="GO" id="GO:0016020">
    <property type="term" value="C:membrane"/>
    <property type="evidence" value="ECO:0007669"/>
    <property type="project" value="UniProtKB-SubCell"/>
</dbReference>
<evidence type="ECO:0000256" key="5">
    <source>
        <dbReference type="ARBA" id="ARBA00022692"/>
    </source>
</evidence>
<dbReference type="InterPro" id="IPR010617">
    <property type="entry name" value="TMEM175-like"/>
</dbReference>
<evidence type="ECO:0000256" key="10">
    <source>
        <dbReference type="ARBA" id="ARBA00023136"/>
    </source>
</evidence>
<reference evidence="14" key="1">
    <citation type="submission" date="2012-02" db="EMBL/GenBank/DDBJ databases">
        <title>Whole genome shotgun sequence of Gordonia otitidis NBRC 100426.</title>
        <authorList>
            <person name="Yoshida I."/>
            <person name="Hosoyama A."/>
            <person name="Tsuchikane K."/>
            <person name="Katsumata H."/>
            <person name="Yamazaki S."/>
            <person name="Fujita N."/>
        </authorList>
    </citation>
    <scope>NUCLEOTIDE SEQUENCE [LARGE SCALE GENOMIC DNA]</scope>
    <source>
        <strain evidence="14">NBRC 100426</strain>
    </source>
</reference>
<keyword evidence="3" id="KW-0813">Transport</keyword>
<evidence type="ECO:0000313" key="14">
    <source>
        <dbReference type="EMBL" id="GAB36042.1"/>
    </source>
</evidence>